<reference evidence="2" key="2">
    <citation type="submission" date="2011-02" db="EMBL/GenBank/DDBJ databases">
        <title>The complete genome of Desulfurobacterium thermolithotrophum DSM 11699.</title>
        <authorList>
            <consortium name="US DOE Joint Genome Institute (JGI-PGF)"/>
            <person name="Lucas S."/>
            <person name="Copeland A."/>
            <person name="Lapidus A."/>
            <person name="Bruce D."/>
            <person name="Goodwin L."/>
            <person name="Pitluck S."/>
            <person name="Kyrpides N."/>
            <person name="Mavromatis K."/>
            <person name="Pagani I."/>
            <person name="Ivanova N."/>
            <person name="Mikhailova N."/>
            <person name="Daligault H."/>
            <person name="Detter J.C."/>
            <person name="Tapia R."/>
            <person name="Han C."/>
            <person name="Land M."/>
            <person name="Hauser L."/>
            <person name="Markowitz V."/>
            <person name="Cheng J.-F."/>
            <person name="Hugenholtz P."/>
            <person name="Woyke T."/>
            <person name="Wu D."/>
            <person name="Spring S."/>
            <person name="Brambilla E."/>
            <person name="Klenk H.-P."/>
            <person name="Eisen J.A."/>
        </authorList>
    </citation>
    <scope>NUCLEOTIDE SEQUENCE [LARGE SCALE GENOMIC DNA]</scope>
    <source>
        <strain evidence="2">DSM 11699 / BSA</strain>
    </source>
</reference>
<protein>
    <recommendedName>
        <fullName evidence="3">Glycosyl transferase group 1</fullName>
    </recommendedName>
</protein>
<proteinExistence type="predicted"/>
<sequence length="355" mass="41980">MSVKIYPNTKVYVVAPANTATGGPELLQQLVYHLRNNLNIDAYIYYVPSDLPDPVHPEYKQYNNPYVRKIEDEKENLLIVPEVIGGIRVLSRYSEIRKVIWWLSVDNFYISAILKSKRAFFFRRVVNKISKLILNKTLFDINELTLKKITHMNLFKFDQVRQVDFHLAQSYYAIHHLESNGIPKNKIFYLSDYLNENFLKIQTDLLKKENIVVYNPKKGFSFTKKIIKNAPGIRFVPLVNMTRQQVIETLQKAKVYIDFGNHPGKDRIPREAAILGCCVITGKRGSAKYFEDVPISEEYKFYDKEENIPKIINKIKDCFENFEERYKDFNYYREVIKNELQKFLEDLKSIFRRED</sequence>
<evidence type="ECO:0000313" key="2">
    <source>
        <dbReference type="Proteomes" id="UP000007102"/>
    </source>
</evidence>
<dbReference type="Proteomes" id="UP000007102">
    <property type="component" value="Chromosome"/>
</dbReference>
<gene>
    <name evidence="1" type="ordered locus">Dester_1361</name>
</gene>
<evidence type="ECO:0008006" key="3">
    <source>
        <dbReference type="Google" id="ProtNLM"/>
    </source>
</evidence>
<dbReference type="SUPFAM" id="SSF53756">
    <property type="entry name" value="UDP-Glycosyltransferase/glycogen phosphorylase"/>
    <property type="match status" value="1"/>
</dbReference>
<dbReference type="STRING" id="868864.Dester_1361"/>
<dbReference type="HOGENOM" id="CLU_846475_0_0_0"/>
<evidence type="ECO:0000313" key="1">
    <source>
        <dbReference type="EMBL" id="ADY73992.1"/>
    </source>
</evidence>
<dbReference type="KEGG" id="dte:Dester_1361"/>
<dbReference type="RefSeq" id="WP_013638941.1">
    <property type="nucleotide sequence ID" value="NC_015185.1"/>
</dbReference>
<organism evidence="1 2">
    <name type="scientific">Desulfurobacterium thermolithotrophum (strain DSM 11699 / BSA)</name>
    <dbReference type="NCBI Taxonomy" id="868864"/>
    <lineage>
        <taxon>Bacteria</taxon>
        <taxon>Pseudomonadati</taxon>
        <taxon>Aquificota</taxon>
        <taxon>Aquificia</taxon>
        <taxon>Desulfurobacteriales</taxon>
        <taxon>Desulfurobacteriaceae</taxon>
        <taxon>Desulfurobacterium</taxon>
    </lineage>
</organism>
<dbReference type="InParanoid" id="F0S1I9"/>
<dbReference type="OrthoDB" id="6400528at2"/>
<dbReference type="AlphaFoldDB" id="F0S1I9"/>
<dbReference type="eggNOG" id="COG0438">
    <property type="taxonomic scope" value="Bacteria"/>
</dbReference>
<dbReference type="EMBL" id="CP002543">
    <property type="protein sequence ID" value="ADY73992.1"/>
    <property type="molecule type" value="Genomic_DNA"/>
</dbReference>
<keyword evidence="2" id="KW-1185">Reference proteome</keyword>
<accession>F0S1I9</accession>
<reference evidence="1 2" key="1">
    <citation type="journal article" date="2011" name="Stand. Genomic Sci.">
        <title>Complete genome sequence of the thermophilic sulfur-reducer Desulfurobacterium thermolithotrophum type strain (BSA(T)) from a deep-sea hydrothermal vent.</title>
        <authorList>
            <person name="Goker M."/>
            <person name="Daligault H."/>
            <person name="Mwirichia R."/>
            <person name="Lapidus A."/>
            <person name="Lucas S."/>
            <person name="Deshpande S."/>
            <person name="Pagani I."/>
            <person name="Tapia R."/>
            <person name="Cheng J.F."/>
            <person name="Goodwin L."/>
            <person name="Pitluck S."/>
            <person name="Liolios K."/>
            <person name="Ivanova N."/>
            <person name="Mavromatis K."/>
            <person name="Mikhailova N."/>
            <person name="Pati A."/>
            <person name="Chen A."/>
            <person name="Palaniappan K."/>
            <person name="Han C."/>
            <person name="Land M."/>
            <person name="Hauser L."/>
            <person name="Pan C."/>
            <person name="Brambilla E.M."/>
            <person name="Rohde M."/>
            <person name="Spring S."/>
            <person name="Sikorski J."/>
            <person name="Wirth R."/>
            <person name="Detter J.C."/>
            <person name="Woyke T."/>
            <person name="Bristow J."/>
            <person name="Eisen J.A."/>
            <person name="Markowitz V."/>
            <person name="Hugenholtz P."/>
            <person name="Kyrpides N.C."/>
            <person name="Klenk H.P."/>
        </authorList>
    </citation>
    <scope>NUCLEOTIDE SEQUENCE [LARGE SCALE GENOMIC DNA]</scope>
    <source>
        <strain evidence="2">DSM 11699 / BSA</strain>
    </source>
</reference>
<name>F0S1I9_DESTD</name>